<keyword evidence="5 7" id="KW-0472">Membrane</keyword>
<reference evidence="10" key="2">
    <citation type="journal article" date="2014" name="ISME J.">
        <title>Microbial stratification in low pH oxic and suboxic macroscopic growths along an acid mine drainage.</title>
        <authorList>
            <person name="Mendez-Garcia C."/>
            <person name="Mesa V."/>
            <person name="Sprenger R.R."/>
            <person name="Richter M."/>
            <person name="Diez M.S."/>
            <person name="Solano J."/>
            <person name="Bargiela R."/>
            <person name="Golyshina O.V."/>
            <person name="Manteca A."/>
            <person name="Ramos J.L."/>
            <person name="Gallego J.R."/>
            <person name="Llorente I."/>
            <person name="Martins Dos Santos V.A."/>
            <person name="Jensen O.N."/>
            <person name="Pelaez A.I."/>
            <person name="Sanchez J."/>
            <person name="Ferrer M."/>
        </authorList>
    </citation>
    <scope>NUCLEOTIDE SEQUENCE</scope>
</reference>
<accession>T1BJS5</accession>
<dbReference type="Pfam" id="PF02687">
    <property type="entry name" value="FtsX"/>
    <property type="match status" value="1"/>
</dbReference>
<evidence type="ECO:0000256" key="7">
    <source>
        <dbReference type="SAM" id="Phobius"/>
    </source>
</evidence>
<proteinExistence type="inferred from homology"/>
<feature type="domain" description="MacB-like periplasmic core" evidence="9">
    <location>
        <begin position="63"/>
        <end position="275"/>
    </location>
</feature>
<feature type="transmembrane region" description="Helical" evidence="7">
    <location>
        <begin position="363"/>
        <end position="390"/>
    </location>
</feature>
<evidence type="ECO:0000256" key="2">
    <source>
        <dbReference type="ARBA" id="ARBA00022475"/>
    </source>
</evidence>
<evidence type="ECO:0000256" key="3">
    <source>
        <dbReference type="ARBA" id="ARBA00022692"/>
    </source>
</evidence>
<feature type="non-terminal residue" evidence="10">
    <location>
        <position position="668"/>
    </location>
</feature>
<comment type="subcellular location">
    <subcellularLocation>
        <location evidence="1">Cell membrane</location>
        <topology evidence="1">Multi-pass membrane protein</topology>
    </subcellularLocation>
</comment>
<dbReference type="InterPro" id="IPR050250">
    <property type="entry name" value="Macrolide_Exporter_MacB"/>
</dbReference>
<dbReference type="PANTHER" id="PTHR30572:SF4">
    <property type="entry name" value="ABC TRANSPORTER PERMEASE YTRF"/>
    <property type="match status" value="1"/>
</dbReference>
<comment type="caution">
    <text evidence="10">The sequence shown here is derived from an EMBL/GenBank/DDBJ whole genome shotgun (WGS) entry which is preliminary data.</text>
</comment>
<feature type="transmembrane region" description="Helical" evidence="7">
    <location>
        <begin position="463"/>
        <end position="483"/>
    </location>
</feature>
<keyword evidence="3 7" id="KW-0812">Transmembrane</keyword>
<dbReference type="InterPro" id="IPR025857">
    <property type="entry name" value="MacB_PCD"/>
</dbReference>
<name>T1BJS5_9ZZZZ</name>
<keyword evidence="4 7" id="KW-1133">Transmembrane helix</keyword>
<organism evidence="10">
    <name type="scientific">mine drainage metagenome</name>
    <dbReference type="NCBI Taxonomy" id="410659"/>
    <lineage>
        <taxon>unclassified sequences</taxon>
        <taxon>metagenomes</taxon>
        <taxon>ecological metagenomes</taxon>
    </lineage>
</organism>
<feature type="transmembrane region" description="Helical" evidence="7">
    <location>
        <begin position="58"/>
        <end position="84"/>
    </location>
</feature>
<sequence>MIWYIFLNHLVTNIECIWHENCISIIRSRTPEGLYINIHTVTHPICASWRHFARKPGFALSVILTLMLAIGANIATLSLFYGYLLAPLPYPHSGRLMNVHFVSRKNFGKLQMSYPTYFDLRARTPAIEVAGMSKSKNLDLEVGGRVLHVTGAAVSASFFTTLGVHPLIGRVFAPTANRPGAAGEAILSDRLWSLLDAQKTSSLGQTIRLNGALYTVIGVMPQAFQYPNPETRLWIPKVIRPFDHNPDNLTAFHDHMIARLMPGASLAALNAQMGAVVAREIAHFPDPSAIPLFRSYGLTVVAQPLRHSLVGSLRQNLLLVQLATALVLVLAWVNLSNLFIARALTERGTLLLRRIFGADLHRLFGRLFAESLVLCLAGSAAGFLFGEALLRWLLASGLRASALTPPAHDWVVSIGIALTLALLSALVFSLSGLYFIQHQDLNTVLRTGTRSSRGIGERRIRSGLVIAQLALACALAGVGTLLARSFLNLDHVNLGFQPTQVVTFEVHLPLNGHGSRPPDIVPMLARIHAAISRLPGVSHVSLASDIPFDGSDPLYGVFPYPWDHQHKPSVSVVTTDAGYFKVFHLPLLAGHGFTPEDTTAFQRVAIIDTEAARQIYGTIRTVVGRKFTLSAPNEKSPILQFRVLGIVPATHRTHVARSSHGSVYVDRG</sequence>
<evidence type="ECO:0000259" key="8">
    <source>
        <dbReference type="Pfam" id="PF02687"/>
    </source>
</evidence>
<gene>
    <name evidence="10" type="ORF">B1B_10193</name>
</gene>
<feature type="transmembrane region" description="Helical" evidence="7">
    <location>
        <begin position="318"/>
        <end position="342"/>
    </location>
</feature>
<evidence type="ECO:0000256" key="1">
    <source>
        <dbReference type="ARBA" id="ARBA00004651"/>
    </source>
</evidence>
<feature type="transmembrane region" description="Helical" evidence="7">
    <location>
        <begin position="410"/>
        <end position="436"/>
    </location>
</feature>
<dbReference type="EMBL" id="AUZY01006708">
    <property type="protein sequence ID" value="EQD53504.1"/>
    <property type="molecule type" value="Genomic_DNA"/>
</dbReference>
<evidence type="ECO:0000313" key="10">
    <source>
        <dbReference type="EMBL" id="EQD53504.1"/>
    </source>
</evidence>
<dbReference type="InterPro" id="IPR003838">
    <property type="entry name" value="ABC3_permease_C"/>
</dbReference>
<feature type="domain" description="MacB-like periplasmic core" evidence="9">
    <location>
        <begin position="533"/>
        <end position="650"/>
    </location>
</feature>
<evidence type="ECO:0000256" key="5">
    <source>
        <dbReference type="ARBA" id="ARBA00023136"/>
    </source>
</evidence>
<dbReference type="AlphaFoldDB" id="T1BJS5"/>
<evidence type="ECO:0000256" key="4">
    <source>
        <dbReference type="ARBA" id="ARBA00022989"/>
    </source>
</evidence>
<dbReference type="Pfam" id="PF12704">
    <property type="entry name" value="MacB_PCD"/>
    <property type="match status" value="2"/>
</dbReference>
<reference evidence="10" key="1">
    <citation type="submission" date="2013-08" db="EMBL/GenBank/DDBJ databases">
        <authorList>
            <person name="Mendez C."/>
            <person name="Richter M."/>
            <person name="Ferrer M."/>
            <person name="Sanchez J."/>
        </authorList>
    </citation>
    <scope>NUCLEOTIDE SEQUENCE</scope>
</reference>
<dbReference type="GO" id="GO:0022857">
    <property type="term" value="F:transmembrane transporter activity"/>
    <property type="evidence" value="ECO:0007669"/>
    <property type="project" value="TreeGrafter"/>
</dbReference>
<evidence type="ECO:0000256" key="6">
    <source>
        <dbReference type="ARBA" id="ARBA00038076"/>
    </source>
</evidence>
<dbReference type="PANTHER" id="PTHR30572">
    <property type="entry name" value="MEMBRANE COMPONENT OF TRANSPORTER-RELATED"/>
    <property type="match status" value="1"/>
</dbReference>
<protein>
    <submittedName>
        <fullName evidence="10">ABC efflux pump, inner membrane subunit</fullName>
    </submittedName>
</protein>
<feature type="domain" description="ABC3 transporter permease C-terminal" evidence="8">
    <location>
        <begin position="324"/>
        <end position="434"/>
    </location>
</feature>
<keyword evidence="2" id="KW-1003">Cell membrane</keyword>
<comment type="similarity">
    <text evidence="6">Belongs to the ABC-4 integral membrane protein family.</text>
</comment>
<evidence type="ECO:0000259" key="9">
    <source>
        <dbReference type="Pfam" id="PF12704"/>
    </source>
</evidence>
<dbReference type="GO" id="GO:0005886">
    <property type="term" value="C:plasma membrane"/>
    <property type="evidence" value="ECO:0007669"/>
    <property type="project" value="UniProtKB-SubCell"/>
</dbReference>